<dbReference type="Pfam" id="PF03534">
    <property type="entry name" value="SpvB"/>
    <property type="match status" value="1"/>
</dbReference>
<keyword evidence="4" id="KW-0843">Virulence</keyword>
<feature type="transmembrane region" description="Helical" evidence="7">
    <location>
        <begin position="2221"/>
        <end position="2242"/>
    </location>
</feature>
<evidence type="ECO:0000256" key="5">
    <source>
        <dbReference type="SAM" id="Coils"/>
    </source>
</evidence>
<feature type="signal peptide" evidence="8">
    <location>
        <begin position="1"/>
        <end position="25"/>
    </location>
</feature>
<feature type="compositionally biased region" description="Polar residues" evidence="6">
    <location>
        <begin position="37"/>
        <end position="49"/>
    </location>
</feature>
<evidence type="ECO:0000256" key="4">
    <source>
        <dbReference type="ARBA" id="ARBA00023026"/>
    </source>
</evidence>
<dbReference type="GO" id="GO:0005737">
    <property type="term" value="C:cytoplasm"/>
    <property type="evidence" value="ECO:0007669"/>
    <property type="project" value="InterPro"/>
</dbReference>
<proteinExistence type="predicted"/>
<dbReference type="Gene3D" id="2.180.10.10">
    <property type="entry name" value="RHS repeat-associated core"/>
    <property type="match status" value="3"/>
</dbReference>
<evidence type="ECO:0000256" key="1">
    <source>
        <dbReference type="ARBA" id="ARBA00004613"/>
    </source>
</evidence>
<dbReference type="Proteomes" id="UP000055060">
    <property type="component" value="Unassembled WGS sequence"/>
</dbReference>
<dbReference type="InterPro" id="IPR050708">
    <property type="entry name" value="T6SS_VgrG/RHS"/>
</dbReference>
<evidence type="ECO:0000256" key="8">
    <source>
        <dbReference type="SAM" id="SignalP"/>
    </source>
</evidence>
<comment type="subcellular location">
    <subcellularLocation>
        <location evidence="1">Secreted</location>
    </subcellularLocation>
</comment>
<dbReference type="GO" id="GO:0005576">
    <property type="term" value="C:extracellular region"/>
    <property type="evidence" value="ECO:0007669"/>
    <property type="project" value="UniProtKB-SubCell"/>
</dbReference>
<dbReference type="Pfam" id="PF05593">
    <property type="entry name" value="RHS_repeat"/>
    <property type="match status" value="1"/>
</dbReference>
<sequence length="2382" mass="266245">MQRIVFIALSIALAFANVFPLGSFANSANISSSLQQVETITPSPTDQLSTETPTPEITPTATDEVTATPTSETTETETPTLEPTLTETATPEETAVIEEEPVDDLQAYFDVKVSPRFLRPGGSINLHYQLGVDPNESGNNYSLRIQAPPYLVVSEGEPFALNADGIIESVNPLDKANGKVHLDVLDEAIGGEAATILVQLFKDDELLSEQELTMVVAQHVSKAQGGEVSGAMGNSAKVIFPPDALPEDADVVVMDLGWEDDSITINSSGKPWHPFKIEAYAKNGEAIKHFDQEITIEYAYDPEEYAGNESVLYLSYFDEDAQTWEPLPGSVDMVNKRIIARSDHLTVLNPNYNNWQAAMLPSMAGWQVSTFTGAATYSVPLTLPAGPGGFQPSLELSYNSQEIDNAGISSQASWVGMGWSLDLPYIQRDNGGTWDNVNDDSFYIHMNGVSGLLIKGSDGYWHTEDISFPRIEVHGTLYNGGAWWEVWLQDGTRYQFGQVDGNNQPTAGYPFCWSDTNGGTIYKLTWRWAVSHIIDPNGKIIRYRYQRDQHYITGYSCYSNSSQQTTEYWLYPKEILYPNNAYRVVFNWGDRRDYYHSWSLYNYSSSRTAYMESRLNNIEIQHNPDSDAAFVDTEPIRRYLFTYSNDYDLGSGNTIIWPGHRWNETALSGYPNTNMTLTLKLFQEQTWGENSQWNGLPPYTFNYGTGVTADGVTYPDGDGLHLHWAENGYGGRVEFTYSPWACNVNDDNGDGATDCSYAWNSSLQNDPWKKMYGNFGGNAGDLGTTVNDYKYWYSWYDKSMAHPGAAYELHMMVERRYGSGTVPLQVFVDNGAGLQRTYLNTTITTNSGWHEFDIKYFLDGNSNTNLAMVDTHCGTGEIGCHLFQYQFRYLPTFYRVTEMKTIDQQSGTTYSSTYRYSGGKMNETLVGQYKNWMRNPPFTEFRGFNQVIETAPDGHKSIYSYWQGEERDTQGNWIGKHLQGRLKELRVTAANEAQVFQRTVYTYEPIYFDNVLIPYTKAGGFWTPIEVEFYWIRLISKEDYTHAGDINNFIGQKTVYDYDVTLQGGQQFGNITKQVEFEWKNSAWQPVRSIRTYYYPNVSSSLYLTGLQAFTQTFTCSTTPCVYDGTTLQGEIMYLYDSSTSYSTPPTQGIVTYQRTRIAQDQYSDVRFTYDAWGNRITSTSYTKPGTFSTPATEGAQTTTFCYGGGQPSGCPYDGHATYLLWTQDAIPSHPHVSNTYDLRTGNLLSQTDMNGQVSAAYYDDFGRLAKVIRPGDSVDSPTFRVEYIYQSPVWTTGSYGFSTRVYQKIDASTSTVLQKYYNGLGQLLQTRVIDASVNGATRDIIVDYAYDNLGRLWKQSMPRDVATGGDMAVQDFGTVVTTSYDAIGRTTTVRQPDNTATNYAYSISGNTLATTITDAKANATVQKTDVFGRLLSVLPAGYPANPGVSYAYDSLDRMTSATYSSWTTTIHYDWAGRKTSMTDPDTGTWLYVYDGASNLTRQTDAKGQRTCLYYDSLNRLIGKHYRGDDNCPSSPNFNVSYTYDFGANNIGYRTGMHDATGITSWNYNERGLMIDQTKQSSEYGYFLTQWTYYSNDAVKSMIYPGGNNGQPGETVNYTYNPQAALESMTSSTEGYVNEIVYDAAGRVGEMAMGNGATPTSSVIEKAYTYYPWTSQGGRLKVSSSALQSLTYTYDADGNITQMIDARSTGSETLDYTYDSLNRLETVTNAYSESIFYDTNGRISDRVMPDGISGSSFAENFSTKNTADWKWTSSATAPYTIENEQVAISQGNSDPDSSGVKRSATITESTTIQVRFKLSQTGTDARFFFGLSPTLPDPGCNPEEHCYMSFSSNDAVRLQSDYGLIFTPQPTRTYTSIYTFYNQAGLKEENGTFYYFQGHTNGVETQTTLLTNVQANTWYNLTINRGSGSVSGPLTITITQENDLTKTGTLTQTVSNIDWHFRHTIRSGTAYIDDYRETCGTLTYLYGSHPHAVTAIYDASQLIRQYSYDQNGNMTERIEGSDTYTFSYDPENHLISASKNGLVLATYTYDGDGNRVIAVENGVTTVYIGDSYEWRSDSSTTTEVKYYSAVGQRIAMRTNGVLTWLLGDHLGSTTITANANGTLASEQKYTAWGQTRSGSVGNDRQYTGQISESQLGLYFYNARFYDPYLSRWIQPDSIIPNVYYPQDWDRFSYVKGNPIKYNDPSGHCVWDGCVLETAAVGGSIVIGPVLVVGTFALLAVGAVVYITNPTVQENVNQAISGFAENIENSVSDATAKLRDLAKTTRPKPLTSDEQEKIDHLNNDLEDFLNEHPDLAEEAKRNADGEKLQYDHLGEAEQFMKGVENDIQHLQQVRRSRDAAGQKAIDEAINTAQDWVNRVNKLLHGDK</sequence>
<dbReference type="PANTHER" id="PTHR32305:SF17">
    <property type="entry name" value="TRNA NUCLEASE WAPA"/>
    <property type="match status" value="1"/>
</dbReference>
<keyword evidence="7" id="KW-1133">Transmembrane helix</keyword>
<dbReference type="Pfam" id="PF25023">
    <property type="entry name" value="TEN_YD-shell"/>
    <property type="match status" value="1"/>
</dbReference>
<dbReference type="NCBIfam" id="TIGR03696">
    <property type="entry name" value="Rhs_assc_core"/>
    <property type="match status" value="1"/>
</dbReference>
<accession>A0A0K8MXX4</accession>
<evidence type="ECO:0000259" key="9">
    <source>
        <dbReference type="Pfam" id="PF25023"/>
    </source>
</evidence>
<keyword evidence="7" id="KW-0812">Transmembrane</keyword>
<evidence type="ECO:0000313" key="11">
    <source>
        <dbReference type="Proteomes" id="UP000055060"/>
    </source>
</evidence>
<keyword evidence="3" id="KW-0677">Repeat</keyword>
<feature type="domain" description="Teneurin-like YD-shell" evidence="9">
    <location>
        <begin position="2001"/>
        <end position="2174"/>
    </location>
</feature>
<dbReference type="STRING" id="360412.LARV_03899"/>
<dbReference type="PANTHER" id="PTHR32305">
    <property type="match status" value="1"/>
</dbReference>
<protein>
    <submittedName>
        <fullName evidence="10">Protein containg RHS repeat-associated core domain</fullName>
    </submittedName>
</protein>
<keyword evidence="11" id="KW-1185">Reference proteome</keyword>
<dbReference type="RefSeq" id="WP_075075485.1">
    <property type="nucleotide sequence ID" value="NZ_DF967973.1"/>
</dbReference>
<feature type="region of interest" description="Disordered" evidence="6">
    <location>
        <begin position="37"/>
        <end position="91"/>
    </location>
</feature>
<dbReference type="InterPro" id="IPR006530">
    <property type="entry name" value="YD"/>
</dbReference>
<keyword evidence="8" id="KW-0732">Signal</keyword>
<evidence type="ECO:0000313" key="10">
    <source>
        <dbReference type="EMBL" id="GAP16103.1"/>
    </source>
</evidence>
<dbReference type="OrthoDB" id="134619at2"/>
<organism evidence="10">
    <name type="scientific">Longilinea arvoryzae</name>
    <dbReference type="NCBI Taxonomy" id="360412"/>
    <lineage>
        <taxon>Bacteria</taxon>
        <taxon>Bacillati</taxon>
        <taxon>Chloroflexota</taxon>
        <taxon>Anaerolineae</taxon>
        <taxon>Anaerolineales</taxon>
        <taxon>Anaerolineaceae</taxon>
        <taxon>Longilinea</taxon>
    </lineage>
</organism>
<dbReference type="NCBIfam" id="TIGR01643">
    <property type="entry name" value="YD_repeat_2x"/>
    <property type="match status" value="3"/>
</dbReference>
<name>A0A0K8MXX4_9CHLR</name>
<dbReference type="InterPro" id="IPR056823">
    <property type="entry name" value="TEN-like_YD-shell"/>
</dbReference>
<evidence type="ECO:0000256" key="7">
    <source>
        <dbReference type="SAM" id="Phobius"/>
    </source>
</evidence>
<evidence type="ECO:0000256" key="6">
    <source>
        <dbReference type="SAM" id="MobiDB-lite"/>
    </source>
</evidence>
<keyword evidence="2" id="KW-0964">Secreted</keyword>
<reference evidence="10" key="1">
    <citation type="submission" date="2015-07" db="EMBL/GenBank/DDBJ databases">
        <title>Draft Genome Sequences of Anaerolinea thermolimosa IMO-1, Bellilinea caldifistulae GOMI-1, Leptolinea tardivitalis YMTK-2, Levilinea saccharolytica KIBI-1,Longilinea arvoryzae KOME-1, Previously Described as Members of the Anaerolineaceae (Chloroflexi).</title>
        <authorList>
            <person name="Sekiguchi Y."/>
            <person name="Ohashi A."/>
            <person name="Matsuura N."/>
            <person name="Tourlousse M.D."/>
        </authorList>
    </citation>
    <scope>NUCLEOTIDE SEQUENCE [LARGE SCALE GENOMIC DNA]</scope>
    <source>
        <strain evidence="10">KOME-1</strain>
    </source>
</reference>
<dbReference type="InterPro" id="IPR022385">
    <property type="entry name" value="Rhs_assc_core"/>
</dbReference>
<dbReference type="InterPro" id="IPR003284">
    <property type="entry name" value="Sal_SpvB"/>
</dbReference>
<feature type="coiled-coil region" evidence="5">
    <location>
        <begin position="2259"/>
        <end position="2313"/>
    </location>
</feature>
<keyword evidence="7" id="KW-0472">Membrane</keyword>
<keyword evidence="5" id="KW-0175">Coiled coil</keyword>
<evidence type="ECO:0000256" key="3">
    <source>
        <dbReference type="ARBA" id="ARBA00022737"/>
    </source>
</evidence>
<dbReference type="EMBL" id="DF967973">
    <property type="protein sequence ID" value="GAP16103.1"/>
    <property type="molecule type" value="Genomic_DNA"/>
</dbReference>
<evidence type="ECO:0000256" key="2">
    <source>
        <dbReference type="ARBA" id="ARBA00022525"/>
    </source>
</evidence>
<gene>
    <name evidence="10" type="ORF">LARV_03899</name>
</gene>
<dbReference type="InterPro" id="IPR031325">
    <property type="entry name" value="RHS_repeat"/>
</dbReference>
<feature type="chain" id="PRO_5005512976" evidence="8">
    <location>
        <begin position="26"/>
        <end position="2382"/>
    </location>
</feature>
<feature type="compositionally biased region" description="Low complexity" evidence="6">
    <location>
        <begin position="50"/>
        <end position="91"/>
    </location>
</feature>